<dbReference type="GO" id="GO:0004722">
    <property type="term" value="F:protein serine/threonine phosphatase activity"/>
    <property type="evidence" value="ECO:0007669"/>
    <property type="project" value="UniProtKB-EC"/>
</dbReference>
<proteinExistence type="inferred from homology"/>
<evidence type="ECO:0000256" key="4">
    <source>
        <dbReference type="ARBA" id="ARBA00022723"/>
    </source>
</evidence>
<feature type="region of interest" description="Disordered" evidence="10">
    <location>
        <begin position="52"/>
        <end position="73"/>
    </location>
</feature>
<keyword evidence="4" id="KW-0479">Metal-binding</keyword>
<evidence type="ECO:0000256" key="7">
    <source>
        <dbReference type="ARBA" id="ARBA00022912"/>
    </source>
</evidence>
<accession>A0A0R0EIW3</accession>
<protein>
    <recommendedName>
        <fullName evidence="3">protein-serine/threonine phosphatase</fullName>
        <ecNumber evidence="3">3.1.3.16</ecNumber>
    </recommendedName>
</protein>
<evidence type="ECO:0000256" key="10">
    <source>
        <dbReference type="SAM" id="MobiDB-lite"/>
    </source>
</evidence>
<dbReference type="PANTHER" id="PTHR47992">
    <property type="entry name" value="PROTEIN PHOSPHATASE"/>
    <property type="match status" value="1"/>
</dbReference>
<reference evidence="12" key="3">
    <citation type="submission" date="2018-07" db="EMBL/GenBank/DDBJ databases">
        <title>WGS assembly of Glycine max.</title>
        <authorList>
            <person name="Schmutz J."/>
            <person name="Cannon S."/>
            <person name="Schlueter J."/>
            <person name="Ma J."/>
            <person name="Mitros T."/>
            <person name="Nelson W."/>
            <person name="Hyten D."/>
            <person name="Song Q."/>
            <person name="Thelen J."/>
            <person name="Cheng J."/>
            <person name="Xu D."/>
            <person name="Hellsten U."/>
            <person name="May G."/>
            <person name="Yu Y."/>
            <person name="Sakurai T."/>
            <person name="Umezawa T."/>
            <person name="Bhattacharyya M."/>
            <person name="Sandhu D."/>
            <person name="Valliyodan B."/>
            <person name="Lindquist E."/>
            <person name="Peto M."/>
            <person name="Grant D."/>
            <person name="Shu S."/>
            <person name="Goodstein D."/>
            <person name="Barry K."/>
            <person name="Futrell-Griggs M."/>
            <person name="Abernathy B."/>
            <person name="Du J."/>
            <person name="Tian Z."/>
            <person name="Zhu L."/>
            <person name="Gill N."/>
            <person name="Joshi T."/>
            <person name="Libault M."/>
            <person name="Sethuraman A."/>
            <person name="Zhang X."/>
            <person name="Shinozaki K."/>
            <person name="Nguyen H."/>
            <person name="Wing R."/>
            <person name="Cregan P."/>
            <person name="Specht J."/>
            <person name="Grimwood J."/>
            <person name="Rokhsar D."/>
            <person name="Stacey G."/>
            <person name="Shoemaker R."/>
            <person name="Jackson S."/>
        </authorList>
    </citation>
    <scope>NUCLEOTIDE SEQUENCE</scope>
    <source>
        <tissue evidence="12">Callus</tissue>
    </source>
</reference>
<dbReference type="Pfam" id="PF00481">
    <property type="entry name" value="PP2C"/>
    <property type="match status" value="1"/>
</dbReference>
<dbReference type="GO" id="GO:0046872">
    <property type="term" value="F:metal ion binding"/>
    <property type="evidence" value="ECO:0007669"/>
    <property type="project" value="UniProtKB-KW"/>
</dbReference>
<gene>
    <name evidence="13" type="primary">LOC100818568</name>
    <name evidence="12" type="ORF">GLYMA_19G069200</name>
</gene>
<organism evidence="12">
    <name type="scientific">Glycine max</name>
    <name type="common">Soybean</name>
    <name type="synonym">Glycine hispida</name>
    <dbReference type="NCBI Taxonomy" id="3847"/>
    <lineage>
        <taxon>Eukaryota</taxon>
        <taxon>Viridiplantae</taxon>
        <taxon>Streptophyta</taxon>
        <taxon>Embryophyta</taxon>
        <taxon>Tracheophyta</taxon>
        <taxon>Spermatophyta</taxon>
        <taxon>Magnoliopsida</taxon>
        <taxon>eudicotyledons</taxon>
        <taxon>Gunneridae</taxon>
        <taxon>Pentapetalae</taxon>
        <taxon>rosids</taxon>
        <taxon>fabids</taxon>
        <taxon>Fabales</taxon>
        <taxon>Fabaceae</taxon>
        <taxon>Papilionoideae</taxon>
        <taxon>50 kb inversion clade</taxon>
        <taxon>NPAAA clade</taxon>
        <taxon>indigoferoid/millettioid clade</taxon>
        <taxon>Phaseoleae</taxon>
        <taxon>Glycine</taxon>
        <taxon>Glycine subgen. Soja</taxon>
    </lineage>
</organism>
<evidence type="ECO:0000256" key="8">
    <source>
        <dbReference type="ARBA" id="ARBA00023211"/>
    </source>
</evidence>
<reference evidence="12 13" key="1">
    <citation type="journal article" date="2010" name="Nature">
        <title>Genome sequence of the palaeopolyploid soybean.</title>
        <authorList>
            <person name="Schmutz J."/>
            <person name="Cannon S.B."/>
            <person name="Schlueter J."/>
            <person name="Ma J."/>
            <person name="Mitros T."/>
            <person name="Nelson W."/>
            <person name="Hyten D.L."/>
            <person name="Song Q."/>
            <person name="Thelen J.J."/>
            <person name="Cheng J."/>
            <person name="Xu D."/>
            <person name="Hellsten U."/>
            <person name="May G.D."/>
            <person name="Yu Y."/>
            <person name="Sakurai T."/>
            <person name="Umezawa T."/>
            <person name="Bhattacharyya M.K."/>
            <person name="Sandhu D."/>
            <person name="Valliyodan B."/>
            <person name="Lindquist E."/>
            <person name="Peto M."/>
            <person name="Grant D."/>
            <person name="Shu S."/>
            <person name="Goodstein D."/>
            <person name="Barry K."/>
            <person name="Futrell-Griggs M."/>
            <person name="Abernathy B."/>
            <person name="Du J."/>
            <person name="Tian Z."/>
            <person name="Zhu L."/>
            <person name="Gill N."/>
            <person name="Joshi T."/>
            <person name="Libault M."/>
            <person name="Sethuraman A."/>
            <person name="Zhang X.-C."/>
            <person name="Shinozaki K."/>
            <person name="Nguyen H.T."/>
            <person name="Wing R.A."/>
            <person name="Cregan P."/>
            <person name="Specht J."/>
            <person name="Grimwood J."/>
            <person name="Rokhsar D."/>
            <person name="Stacey G."/>
            <person name="Shoemaker R.C."/>
            <person name="Jackson S.A."/>
        </authorList>
    </citation>
    <scope>NUCLEOTIDE SEQUENCE</scope>
    <source>
        <strain evidence="13">cv. Williams 82</strain>
        <tissue evidence="12">Callus</tissue>
    </source>
</reference>
<keyword evidence="5 9" id="KW-0378">Hydrolase</keyword>
<feature type="domain" description="PPM-type phosphatase" evidence="11">
    <location>
        <begin position="106"/>
        <end position="301"/>
    </location>
</feature>
<dbReference type="EnsemblPlants" id="KRG94221">
    <property type="protein sequence ID" value="KRG94221"/>
    <property type="gene ID" value="GLYMA_19G069200"/>
</dbReference>
<evidence type="ECO:0000313" key="13">
    <source>
        <dbReference type="EnsemblPlants" id="KRG94221"/>
    </source>
</evidence>
<evidence type="ECO:0000259" key="11">
    <source>
        <dbReference type="PROSITE" id="PS51746"/>
    </source>
</evidence>
<dbReference type="SUPFAM" id="SSF81606">
    <property type="entry name" value="PP2C-like"/>
    <property type="match status" value="1"/>
</dbReference>
<dbReference type="CDD" id="cd00143">
    <property type="entry name" value="PP2Cc"/>
    <property type="match status" value="1"/>
</dbReference>
<reference evidence="13" key="2">
    <citation type="submission" date="2018-02" db="UniProtKB">
        <authorList>
            <consortium name="EnsemblPlants"/>
        </authorList>
    </citation>
    <scope>IDENTIFICATION</scope>
    <source>
        <strain evidence="13">Williams 82</strain>
    </source>
</reference>
<keyword evidence="6" id="KW-0460">Magnesium</keyword>
<dbReference type="InterPro" id="IPR036457">
    <property type="entry name" value="PPM-type-like_dom_sf"/>
</dbReference>
<feature type="compositionally biased region" description="Polar residues" evidence="10">
    <location>
        <begin position="1"/>
        <end position="11"/>
    </location>
</feature>
<evidence type="ECO:0000313" key="14">
    <source>
        <dbReference type="Proteomes" id="UP000008827"/>
    </source>
</evidence>
<feature type="region of interest" description="Disordered" evidence="10">
    <location>
        <begin position="1"/>
        <end position="22"/>
    </location>
</feature>
<name>A0A0R0EIW3_SOYBN</name>
<dbReference type="EMBL" id="CM000852">
    <property type="protein sequence ID" value="KRG94221.1"/>
    <property type="molecule type" value="Genomic_DNA"/>
</dbReference>
<dbReference type="EC" id="3.1.3.16" evidence="3"/>
<keyword evidence="8" id="KW-0464">Manganese</keyword>
<dbReference type="InterPro" id="IPR015655">
    <property type="entry name" value="PP2C"/>
</dbReference>
<dbReference type="Gene3D" id="3.60.40.10">
    <property type="entry name" value="PPM-type phosphatase domain"/>
    <property type="match status" value="1"/>
</dbReference>
<keyword evidence="14" id="KW-1185">Reference proteome</keyword>
<evidence type="ECO:0000256" key="6">
    <source>
        <dbReference type="ARBA" id="ARBA00022842"/>
    </source>
</evidence>
<dbReference type="Gramene" id="KRG94221">
    <property type="protein sequence ID" value="KRG94221"/>
    <property type="gene ID" value="GLYMA_19G069200"/>
</dbReference>
<dbReference type="PROSITE" id="PS51746">
    <property type="entry name" value="PPM_2"/>
    <property type="match status" value="1"/>
</dbReference>
<evidence type="ECO:0000256" key="1">
    <source>
        <dbReference type="ARBA" id="ARBA00001936"/>
    </source>
</evidence>
<comment type="similarity">
    <text evidence="9">Belongs to the PP2C family.</text>
</comment>
<dbReference type="ExpressionAtlas" id="A0A0R0EIW3">
    <property type="expression patterns" value="baseline and differential"/>
</dbReference>
<comment type="cofactor">
    <cofactor evidence="2">
        <name>Mg(2+)</name>
        <dbReference type="ChEBI" id="CHEBI:18420"/>
    </cofactor>
</comment>
<dbReference type="InterPro" id="IPR001932">
    <property type="entry name" value="PPM-type_phosphatase-like_dom"/>
</dbReference>
<evidence type="ECO:0000256" key="2">
    <source>
        <dbReference type="ARBA" id="ARBA00001946"/>
    </source>
</evidence>
<evidence type="ECO:0000256" key="9">
    <source>
        <dbReference type="RuleBase" id="RU003465"/>
    </source>
</evidence>
<sequence length="301" mass="32503">MKTPKRQSSPANAARPVESDSGEIVTRFKNGGRRRIKIKRMKYTCQTKIRVRNDAGAGGVSQPPAVDSEGEKREIDEHVEISLSLASSSSEEEERLSSKQSDGVLSYGSASVIGSRTEMEDAVSSEIGFAAKCDFFAVYDGHGGAQVAEACKERLHRLVAEEVVGSSESHVEWDWRGVMEGCFRKMDSEVAGNAAVRMVGSTAVVAVVAVEEVIVANCGDSRAVLGRGGEAVDLSSDHKPHRPDELMRIEEAGGRVINWNGQRVLGVLATSRSIAQHCKSRRISAPSGLLEYSRATLTKKE</sequence>
<dbReference type="AlphaFoldDB" id="A0A0R0EIW3"/>
<keyword evidence="7 9" id="KW-0904">Protein phosphatase</keyword>
<dbReference type="SMART" id="SM00332">
    <property type="entry name" value="PP2Cc"/>
    <property type="match status" value="1"/>
</dbReference>
<dbReference type="InterPro" id="IPR000222">
    <property type="entry name" value="PP2C_BS"/>
</dbReference>
<evidence type="ECO:0000313" key="12">
    <source>
        <dbReference type="EMBL" id="KRG94221.1"/>
    </source>
</evidence>
<comment type="cofactor">
    <cofactor evidence="1">
        <name>Mn(2+)</name>
        <dbReference type="ChEBI" id="CHEBI:29035"/>
    </cofactor>
</comment>
<evidence type="ECO:0000256" key="5">
    <source>
        <dbReference type="ARBA" id="ARBA00022801"/>
    </source>
</evidence>
<dbReference type="PROSITE" id="PS01032">
    <property type="entry name" value="PPM_1"/>
    <property type="match status" value="1"/>
</dbReference>
<dbReference type="Proteomes" id="UP000008827">
    <property type="component" value="Chromosome 19"/>
</dbReference>
<evidence type="ECO:0000256" key="3">
    <source>
        <dbReference type="ARBA" id="ARBA00013081"/>
    </source>
</evidence>